<organism evidence="1 2">
    <name type="scientific">Kushneria phosphatilytica</name>
    <dbReference type="NCBI Taxonomy" id="657387"/>
    <lineage>
        <taxon>Bacteria</taxon>
        <taxon>Pseudomonadati</taxon>
        <taxon>Pseudomonadota</taxon>
        <taxon>Gammaproteobacteria</taxon>
        <taxon>Oceanospirillales</taxon>
        <taxon>Halomonadaceae</taxon>
        <taxon>Kushneria</taxon>
    </lineage>
</organism>
<dbReference type="STRING" id="657387.BH688_15925"/>
<dbReference type="SUPFAM" id="SSF51556">
    <property type="entry name" value="Metallo-dependent hydrolases"/>
    <property type="match status" value="1"/>
</dbReference>
<dbReference type="KEGG" id="kuy:FY550_02860"/>
<dbReference type="Proteomes" id="UP000322553">
    <property type="component" value="Chromosome"/>
</dbReference>
<dbReference type="InterPro" id="IPR032466">
    <property type="entry name" value="Metal_Hydrolase"/>
</dbReference>
<gene>
    <name evidence="1" type="ORF">FY550_02860</name>
</gene>
<reference evidence="1 2" key="1">
    <citation type="submission" date="2019-08" db="EMBL/GenBank/DDBJ databases">
        <title>Complete genome sequence of Kushneria sp. YCWA18, a halophilic phosphate-solubilizing bacterium isolated from Daqiao saltern in China.</title>
        <authorList>
            <person name="Du G.-X."/>
            <person name="Qu L.-Y."/>
        </authorList>
    </citation>
    <scope>NUCLEOTIDE SEQUENCE [LARGE SCALE GENOMIC DNA]</scope>
    <source>
        <strain evidence="1 2">YCWA18</strain>
    </source>
</reference>
<sequence length="271" mass="29806">MSSNNVTPLSQPHRTGATTCFDAHCHIIDPRFGLIDNQGYRPSPFTVEDYYRATDKLGIIGGAVVAGSFQGFQQQWLRTALMELGPGFVGVAQLPFEATDEEILALAEAGVRALRFNLHRGPLPDFEQIEAMAQRCFELADWHVEFYCDVRELASHQALLTRLPRVVIDHLGLSREGLGLLLELVDAGVKVKASGFGRTDCDIPATLAAIAERNRHALMFGTDLPSTRAPRPFHPDDIGLIRHALGPEESRLALRDNALALYRPDSSPDIA</sequence>
<protein>
    <submittedName>
        <fullName evidence="1">Amidohydrolase family protein</fullName>
    </submittedName>
</protein>
<dbReference type="OrthoDB" id="9787654at2"/>
<dbReference type="InterPro" id="IPR052358">
    <property type="entry name" value="Aro_Compnd_Degr_Hydrolases"/>
</dbReference>
<keyword evidence="2" id="KW-1185">Reference proteome</keyword>
<accession>A0A1S1NV87</accession>
<dbReference type="GO" id="GO:0016787">
    <property type="term" value="F:hydrolase activity"/>
    <property type="evidence" value="ECO:0007669"/>
    <property type="project" value="UniProtKB-KW"/>
</dbReference>
<evidence type="ECO:0000313" key="2">
    <source>
        <dbReference type="Proteomes" id="UP000322553"/>
    </source>
</evidence>
<dbReference type="EMBL" id="CP043420">
    <property type="protein sequence ID" value="QEL10174.1"/>
    <property type="molecule type" value="Genomic_DNA"/>
</dbReference>
<dbReference type="AlphaFoldDB" id="A0A1S1NV87"/>
<dbReference type="Gene3D" id="3.20.20.140">
    <property type="entry name" value="Metal-dependent hydrolases"/>
    <property type="match status" value="1"/>
</dbReference>
<keyword evidence="1" id="KW-0378">Hydrolase</keyword>
<dbReference type="RefSeq" id="WP_070981524.1">
    <property type="nucleotide sequence ID" value="NZ_CP043420.1"/>
</dbReference>
<dbReference type="PANTHER" id="PTHR35563:SF2">
    <property type="entry name" value="BARREL METAL-DEPENDENT HYDROLASE, PUTATIVE (AFU_ORTHOLOGUE AFUA_1G16240)-RELATED"/>
    <property type="match status" value="1"/>
</dbReference>
<dbReference type="PANTHER" id="PTHR35563">
    <property type="entry name" value="BARREL METAL-DEPENDENT HYDROLASE, PUTATIVE (AFU_ORTHOLOGUE AFUA_1G16240)-RELATED"/>
    <property type="match status" value="1"/>
</dbReference>
<proteinExistence type="predicted"/>
<dbReference type="Pfam" id="PF04909">
    <property type="entry name" value="Amidohydro_2"/>
    <property type="match status" value="1"/>
</dbReference>
<evidence type="ECO:0000313" key="1">
    <source>
        <dbReference type="EMBL" id="QEL10174.1"/>
    </source>
</evidence>
<name>A0A1S1NV87_9GAMM</name>
<dbReference type="InterPro" id="IPR006680">
    <property type="entry name" value="Amidohydro-rel"/>
</dbReference>